<evidence type="ECO:0000313" key="2">
    <source>
        <dbReference type="EMBL" id="PAV61624.1"/>
    </source>
</evidence>
<dbReference type="AlphaFoldDB" id="A0A2A2JJ04"/>
<protein>
    <submittedName>
        <fullName evidence="2">Uncharacterized protein</fullName>
    </submittedName>
</protein>
<name>A0A2A2JJ04_9BILA</name>
<feature type="region of interest" description="Disordered" evidence="1">
    <location>
        <begin position="1"/>
        <end position="22"/>
    </location>
</feature>
<sequence>MSALEAFVNEQKKKSSGAGGIAGGLASASFSSLGDLRNKISGSISGIPLLSRSETGDTASLTGEVGQEGQLSAGKNRLAST</sequence>
<keyword evidence="3" id="KW-1185">Reference proteome</keyword>
<comment type="caution">
    <text evidence="2">The sequence shown here is derived from an EMBL/GenBank/DDBJ whole genome shotgun (WGS) entry which is preliminary data.</text>
</comment>
<dbReference type="OrthoDB" id="660759at2759"/>
<evidence type="ECO:0000313" key="3">
    <source>
        <dbReference type="Proteomes" id="UP000218231"/>
    </source>
</evidence>
<reference evidence="2 3" key="1">
    <citation type="journal article" date="2017" name="Curr. Biol.">
        <title>Genome architecture and evolution of a unichromosomal asexual nematode.</title>
        <authorList>
            <person name="Fradin H."/>
            <person name="Zegar C."/>
            <person name="Gutwein M."/>
            <person name="Lucas J."/>
            <person name="Kovtun M."/>
            <person name="Corcoran D."/>
            <person name="Baugh L.R."/>
            <person name="Kiontke K."/>
            <person name="Gunsalus K."/>
            <person name="Fitch D.H."/>
            <person name="Piano F."/>
        </authorList>
    </citation>
    <scope>NUCLEOTIDE SEQUENCE [LARGE SCALE GENOMIC DNA]</scope>
    <source>
        <strain evidence="2">PF1309</strain>
    </source>
</reference>
<organism evidence="2 3">
    <name type="scientific">Diploscapter pachys</name>
    <dbReference type="NCBI Taxonomy" id="2018661"/>
    <lineage>
        <taxon>Eukaryota</taxon>
        <taxon>Metazoa</taxon>
        <taxon>Ecdysozoa</taxon>
        <taxon>Nematoda</taxon>
        <taxon>Chromadorea</taxon>
        <taxon>Rhabditida</taxon>
        <taxon>Rhabditina</taxon>
        <taxon>Rhabditomorpha</taxon>
        <taxon>Rhabditoidea</taxon>
        <taxon>Rhabditidae</taxon>
        <taxon>Diploscapter</taxon>
    </lineage>
</organism>
<evidence type="ECO:0000256" key="1">
    <source>
        <dbReference type="SAM" id="MobiDB-lite"/>
    </source>
</evidence>
<feature type="region of interest" description="Disordered" evidence="1">
    <location>
        <begin position="46"/>
        <end position="81"/>
    </location>
</feature>
<dbReference type="Proteomes" id="UP000218231">
    <property type="component" value="Unassembled WGS sequence"/>
</dbReference>
<dbReference type="STRING" id="2018661.A0A2A2JJ04"/>
<gene>
    <name evidence="2" type="ORF">WR25_00653</name>
</gene>
<feature type="compositionally biased region" description="Polar residues" evidence="1">
    <location>
        <begin position="52"/>
        <end position="61"/>
    </location>
</feature>
<proteinExistence type="predicted"/>
<accession>A0A2A2JJ04</accession>
<dbReference type="EMBL" id="LIAE01010403">
    <property type="protein sequence ID" value="PAV61624.1"/>
    <property type="molecule type" value="Genomic_DNA"/>
</dbReference>